<accession>A0A5C4S6N3</accession>
<protein>
    <submittedName>
        <fullName evidence="2">Uncharacterized protein</fullName>
    </submittedName>
</protein>
<reference evidence="2 3" key="1">
    <citation type="submission" date="2019-05" db="EMBL/GenBank/DDBJ databases">
        <title>Draft Whole-Genome sequence of the green sulfur bacterium Chlorobaculum thiosulfatiphilum DSM 249.</title>
        <authorList>
            <person name="Meyer T.E."/>
            <person name="Kyndt J.A."/>
        </authorList>
    </citation>
    <scope>NUCLEOTIDE SEQUENCE [LARGE SCALE GENOMIC DNA]</scope>
    <source>
        <strain evidence="2 3">DSM 249</strain>
    </source>
</reference>
<dbReference type="Proteomes" id="UP000308271">
    <property type="component" value="Unassembled WGS sequence"/>
</dbReference>
<dbReference type="OrthoDB" id="595222at2"/>
<evidence type="ECO:0000313" key="3">
    <source>
        <dbReference type="Proteomes" id="UP000308271"/>
    </source>
</evidence>
<evidence type="ECO:0000313" key="2">
    <source>
        <dbReference type="EMBL" id="TNJ39170.1"/>
    </source>
</evidence>
<name>A0A5C4S6N3_CHLTI</name>
<keyword evidence="3" id="KW-1185">Reference proteome</keyword>
<comment type="caution">
    <text evidence="2">The sequence shown here is derived from an EMBL/GenBank/DDBJ whole genome shotgun (WGS) entry which is preliminary data.</text>
</comment>
<dbReference type="EMBL" id="VDCH01000008">
    <property type="protein sequence ID" value="TNJ39170.1"/>
    <property type="molecule type" value="Genomic_DNA"/>
</dbReference>
<dbReference type="AlphaFoldDB" id="A0A5C4S6N3"/>
<sequence length="107" mass="11964">MIQSGFMDAANEHNDQQLLAGLEENVARLVEQLSECRKENELLKSEVSSLQNILRSFKLPGTEGPEVQVAVTSGDGFSYAEKLQIKQKLVMVLQKIERELRGEKAGF</sequence>
<gene>
    <name evidence="2" type="ORF">FGF66_05330</name>
</gene>
<proteinExistence type="predicted"/>
<keyword evidence="1" id="KW-0175">Coiled coil</keyword>
<organism evidence="2 3">
    <name type="scientific">Chlorobaculum thiosulfatiphilum</name>
    <name type="common">Chlorobium limicola f.sp. thiosulfatophilum</name>
    <dbReference type="NCBI Taxonomy" id="115852"/>
    <lineage>
        <taxon>Bacteria</taxon>
        <taxon>Pseudomonadati</taxon>
        <taxon>Chlorobiota</taxon>
        <taxon>Chlorobiia</taxon>
        <taxon>Chlorobiales</taxon>
        <taxon>Chlorobiaceae</taxon>
        <taxon>Chlorobaculum</taxon>
    </lineage>
</organism>
<evidence type="ECO:0000256" key="1">
    <source>
        <dbReference type="SAM" id="Coils"/>
    </source>
</evidence>
<feature type="coiled-coil region" evidence="1">
    <location>
        <begin position="19"/>
        <end position="53"/>
    </location>
</feature>